<protein>
    <submittedName>
        <fullName evidence="2">Uncharacterized protein</fullName>
    </submittedName>
</protein>
<evidence type="ECO:0000256" key="1">
    <source>
        <dbReference type="SAM" id="Phobius"/>
    </source>
</evidence>
<comment type="caution">
    <text evidence="2">The sequence shown here is derived from an EMBL/GenBank/DDBJ whole genome shotgun (WGS) entry which is preliminary data.</text>
</comment>
<feature type="transmembrane region" description="Helical" evidence="1">
    <location>
        <begin position="51"/>
        <end position="72"/>
    </location>
</feature>
<keyword evidence="3" id="KW-1185">Reference proteome</keyword>
<dbReference type="AlphaFoldDB" id="A0A3M7SXK1"/>
<dbReference type="Proteomes" id="UP000276133">
    <property type="component" value="Unassembled WGS sequence"/>
</dbReference>
<organism evidence="2 3">
    <name type="scientific">Brachionus plicatilis</name>
    <name type="common">Marine rotifer</name>
    <name type="synonym">Brachionus muelleri</name>
    <dbReference type="NCBI Taxonomy" id="10195"/>
    <lineage>
        <taxon>Eukaryota</taxon>
        <taxon>Metazoa</taxon>
        <taxon>Spiralia</taxon>
        <taxon>Gnathifera</taxon>
        <taxon>Rotifera</taxon>
        <taxon>Eurotatoria</taxon>
        <taxon>Monogononta</taxon>
        <taxon>Pseudotrocha</taxon>
        <taxon>Ploima</taxon>
        <taxon>Brachionidae</taxon>
        <taxon>Brachionus</taxon>
    </lineage>
</organism>
<gene>
    <name evidence="2" type="ORF">BpHYR1_006430</name>
</gene>
<name>A0A3M7SXK1_BRAPC</name>
<keyword evidence="1" id="KW-0472">Membrane</keyword>
<dbReference type="EMBL" id="REGN01000631">
    <property type="protein sequence ID" value="RNA40561.1"/>
    <property type="molecule type" value="Genomic_DNA"/>
</dbReference>
<reference evidence="2 3" key="1">
    <citation type="journal article" date="2018" name="Sci. Rep.">
        <title>Genomic signatures of local adaptation to the degree of environmental predictability in rotifers.</title>
        <authorList>
            <person name="Franch-Gras L."/>
            <person name="Hahn C."/>
            <person name="Garcia-Roger E.M."/>
            <person name="Carmona M.J."/>
            <person name="Serra M."/>
            <person name="Gomez A."/>
        </authorList>
    </citation>
    <scope>NUCLEOTIDE SEQUENCE [LARGE SCALE GENOMIC DNA]</scope>
    <source>
        <strain evidence="2">HYR1</strain>
    </source>
</reference>
<proteinExistence type="predicted"/>
<keyword evidence="1" id="KW-0812">Transmembrane</keyword>
<keyword evidence="1" id="KW-1133">Transmembrane helix</keyword>
<evidence type="ECO:0000313" key="2">
    <source>
        <dbReference type="EMBL" id="RNA40561.1"/>
    </source>
</evidence>
<evidence type="ECO:0000313" key="3">
    <source>
        <dbReference type="Proteomes" id="UP000276133"/>
    </source>
</evidence>
<sequence>MHSHFISLRDKLANLSLVGAFAAGSLGLVSLASSGFLARCLFRFDSFFSTFISPVWFDGFSLLSVLVFFGLCQEL</sequence>
<feature type="transmembrane region" description="Helical" evidence="1">
    <location>
        <begin position="12"/>
        <end position="31"/>
    </location>
</feature>
<accession>A0A3M7SXK1</accession>